<accession>A0A7U3ZNZ0</accession>
<gene>
    <name evidence="1" type="ordered locus">Runsl_4277</name>
</gene>
<evidence type="ECO:0008006" key="3">
    <source>
        <dbReference type="Google" id="ProtNLM"/>
    </source>
</evidence>
<dbReference type="InterPro" id="IPR052957">
    <property type="entry name" value="Auxin_embryo_med"/>
</dbReference>
<evidence type="ECO:0000313" key="1">
    <source>
        <dbReference type="EMBL" id="AEI50618.1"/>
    </source>
</evidence>
<keyword evidence="2" id="KW-1185">Reference proteome</keyword>
<reference evidence="1 2" key="2">
    <citation type="journal article" date="2012" name="Stand. Genomic Sci.">
        <title>Complete genome sequence of the aquatic bacterium Runella slithyformis type strain (LSU 4(T)).</title>
        <authorList>
            <person name="Copeland A."/>
            <person name="Zhang X."/>
            <person name="Misra M."/>
            <person name="Lapidus A."/>
            <person name="Nolan M."/>
            <person name="Lucas S."/>
            <person name="Deshpande S."/>
            <person name="Cheng J.F."/>
            <person name="Tapia R."/>
            <person name="Goodwin L.A."/>
            <person name="Pitluck S."/>
            <person name="Liolios K."/>
            <person name="Pagani I."/>
            <person name="Ivanova N."/>
            <person name="Mikhailova N."/>
            <person name="Pati A."/>
            <person name="Chen A."/>
            <person name="Palaniappan K."/>
            <person name="Land M."/>
            <person name="Hauser L."/>
            <person name="Pan C."/>
            <person name="Jeffries C.D."/>
            <person name="Detter J.C."/>
            <person name="Brambilla E.M."/>
            <person name="Rohde M."/>
            <person name="Djao O.D."/>
            <person name="Goker M."/>
            <person name="Sikorski J."/>
            <person name="Tindall B.J."/>
            <person name="Woyke T."/>
            <person name="Bristow J."/>
            <person name="Eisen J.A."/>
            <person name="Markowitz V."/>
            <person name="Hugenholtz P."/>
            <person name="Kyrpides N.C."/>
            <person name="Klenk H.P."/>
            <person name="Mavromatis K."/>
        </authorList>
    </citation>
    <scope>NUCLEOTIDE SEQUENCE [LARGE SCALE GENOMIC DNA]</scope>
    <source>
        <strain evidence="2">ATCC 29530 / DSM 19594 / LMG 11500 / NCIMB 11436 / LSU 4</strain>
    </source>
</reference>
<dbReference type="NCBIfam" id="NF047352">
    <property type="entry name" value="P_loop_sacsin"/>
    <property type="match status" value="1"/>
</dbReference>
<name>A0A7U3ZNZ0_RUNSL</name>
<proteinExistence type="predicted"/>
<reference evidence="2" key="1">
    <citation type="submission" date="2011-06" db="EMBL/GenBank/DDBJ databases">
        <title>The complete genome of chromosome of Runella slithyformis DSM 19594.</title>
        <authorList>
            <consortium name="US DOE Joint Genome Institute (JGI-PGF)"/>
            <person name="Lucas S."/>
            <person name="Han J."/>
            <person name="Lapidus A."/>
            <person name="Bruce D."/>
            <person name="Goodwin L."/>
            <person name="Pitluck S."/>
            <person name="Peters L."/>
            <person name="Kyrpides N."/>
            <person name="Mavromatis K."/>
            <person name="Ivanova N."/>
            <person name="Ovchinnikova G."/>
            <person name="Zhang X."/>
            <person name="Misra M."/>
            <person name="Detter J.C."/>
            <person name="Tapia R."/>
            <person name="Han C."/>
            <person name="Land M."/>
            <person name="Hauser L."/>
            <person name="Markowitz V."/>
            <person name="Cheng J.-F."/>
            <person name="Hugenholtz P."/>
            <person name="Woyke T."/>
            <person name="Wu D."/>
            <person name="Tindall B."/>
            <person name="Faehrich R."/>
            <person name="Brambilla E."/>
            <person name="Klenk H.-P."/>
            <person name="Eisen J.A."/>
        </authorList>
    </citation>
    <scope>NUCLEOTIDE SEQUENCE [LARGE SCALE GENOMIC DNA]</scope>
    <source>
        <strain evidence="2">ATCC 29530 / DSM 19594 / LMG 11500 / NCIMB 11436 / LSU 4</strain>
    </source>
</reference>
<organism evidence="1 2">
    <name type="scientific">Runella slithyformis (strain ATCC 29530 / DSM 19594 / LMG 11500 / NCIMB 11436 / LSU 4)</name>
    <dbReference type="NCBI Taxonomy" id="761193"/>
    <lineage>
        <taxon>Bacteria</taxon>
        <taxon>Pseudomonadati</taxon>
        <taxon>Bacteroidota</taxon>
        <taxon>Cytophagia</taxon>
        <taxon>Cytophagales</taxon>
        <taxon>Spirosomataceae</taxon>
        <taxon>Runella</taxon>
    </lineage>
</organism>
<dbReference type="SUPFAM" id="SSF55874">
    <property type="entry name" value="ATPase domain of HSP90 chaperone/DNA topoisomerase II/histidine kinase"/>
    <property type="match status" value="1"/>
</dbReference>
<sequence length="1581" mass="182559">MSIWFDKSANEILTYLQKEYDSTDMIFIGQYYNYQGTFRFVNVKTTDYFSLNFLGNDELNTKLKGKKLWVHIHNELSELRPGVFYQFKAKLSSKAIRERHENPFALQMDETYRPIEYNPDPKEFINRRFSIAENTHFANNQQLAKALNSIQREINKSPETFIFELLQNASDYPDRARENKVYVSFKISDNYLLFCHSGAVFKVNNVHSICSVNESDKSDSIDKIGFKGIGFKSVFKDCNFAYIKSGGYSFRFDSSKFVTEKPYQIIPIWSEPSEMDSEIVETTIFKNSTVSIALKPRRREKLEEYHVILNRLFTDDRILLFLPNIENAKIITPTGFKESKKNLLDYWMGKEQVVIPDNVREWINKEIDDNESVVPEKYYDIQSSIIQFATSRSSDHILKTTNAVLYNYLPTKVNLGFDFLINGDFIPDGTREFFHNIKWNDFLIEQSGFLFLKWVRSIGLKKDERNAGNFKFNRNYLSIIPDFTIIENQIIDERNKHLLLSFKKGFETGLLGTVEVAPIAFIPAQSGQLEPLNNILIDKTGIAVLLPDDFKGLTGLSQKLISSDSGEGLSKVEGLIKAYSTVGKLYLVDDLKADLKKEAFQIWLKNPVNNYKLIKHFYTSTDPSLKLLLTTESIALSAKNTLCLASDLFNEEPEEVSFIGVDKINPALKSLLDNEQIQLNLKPFSAIDFYKTNLKGLIALLNNEKNIINTWNFIYDNWSLFKADDEIKKSLPQLSIVCKQVEEGILNIKAISSVYLPKELAKDDEVETIISNLKLKGKYFILPNFDFAKRPNDKQLWNEIFRTAKAKIGLRDVISELISQLKELEDSLHFKAGIEICKYWQLNREKPDSQITLAQITLIQQSIKLKTSSGFHVAKECIIPEYYTADKRINQILTSIELPNQISSEYQPKQTYVSDWKAFFVLLGCKDLNSEQKIFNEKIDTLTTSQDNLRGIHFAILKDLDQYYQANKKEAVPVTFDFINKLGKLKLQTSSDNTWHLPSDIHLPDEFQPELNIEIDAELQSQFKFLSKGYFENTISVEFLKMLGVHSDYNFKLISPNLYQFYPSQVLTNSKYLPNIWNYIIASDNNIKLFAASNALNIVKSNSTIEVAGVIFKKPTELFSNGLGQYIDDKSLIPLIDFSKFTYNNSTLEVLIGINQELSIGQCLALLRRATPPTQQQVNSLNIVNIMKRYKYSPENLNGLKLPNGSYEWFPIGELYTSTDTEIIGKQPNRLLHAEFVSLSSQLGVRSISANDSEFHFEKDINSTDDLEIKTLFKNRAEYLAFNIKNGTTEYLTLSKQILTLVNNLSFVKCDDISNTISHGGLVWKWELNIKAVSNTIYYIEDIGAKRSAIRKYLYELVSKFGAIKEKVFNRYIFDDSEKSIIEELEKNFDSLPDDWKSSWIKEVEEFIQIELENTEWNEYIPELKNILELSKSHPKEKQKLYNLIAKLKLAKDTSIHFDKAEKDFNHLSNGDEKYFVHSARGSFAYIHPNEILRMRDEGYKMALDFGSKNRIKIYNTAEDILSLNTSHLLAYQYEKTFDELFTFCNANRDANKHLLIIDRENSRDKSKDIFKLLNPEDDYQ</sequence>
<dbReference type="InterPro" id="IPR036890">
    <property type="entry name" value="HATPase_C_sf"/>
</dbReference>
<dbReference type="KEGG" id="rsi:Runsl_4277"/>
<dbReference type="Gene3D" id="3.30.565.10">
    <property type="entry name" value="Histidine kinase-like ATPase, C-terminal domain"/>
    <property type="match status" value="1"/>
</dbReference>
<dbReference type="Proteomes" id="UP000000493">
    <property type="component" value="Chromosome"/>
</dbReference>
<protein>
    <recommendedName>
        <fullName evidence="3">ATP-binding protein</fullName>
    </recommendedName>
</protein>
<dbReference type="PANTHER" id="PTHR32387">
    <property type="entry name" value="WU:FJ29H11"/>
    <property type="match status" value="1"/>
</dbReference>
<dbReference type="PANTHER" id="PTHR32387:SF0">
    <property type="entry name" value="PROTEIN NO VEIN"/>
    <property type="match status" value="1"/>
</dbReference>
<evidence type="ECO:0000313" key="2">
    <source>
        <dbReference type="Proteomes" id="UP000000493"/>
    </source>
</evidence>
<dbReference type="EMBL" id="CP002859">
    <property type="protein sequence ID" value="AEI50618.1"/>
    <property type="molecule type" value="Genomic_DNA"/>
</dbReference>